<evidence type="ECO:0000256" key="2">
    <source>
        <dbReference type="ARBA" id="ARBA00022491"/>
    </source>
</evidence>
<evidence type="ECO:0000256" key="3">
    <source>
        <dbReference type="ARBA" id="ARBA00023015"/>
    </source>
</evidence>
<feature type="region of interest" description="Disordered" evidence="6">
    <location>
        <begin position="724"/>
        <end position="773"/>
    </location>
</feature>
<feature type="compositionally biased region" description="Basic and acidic residues" evidence="6">
    <location>
        <begin position="221"/>
        <end position="238"/>
    </location>
</feature>
<evidence type="ECO:0000256" key="6">
    <source>
        <dbReference type="SAM" id="MobiDB-lite"/>
    </source>
</evidence>
<dbReference type="PANTHER" id="PTHR21964">
    <property type="entry name" value="BREAST CANCER METASTASIS-SUPPRESSOR 1"/>
    <property type="match status" value="1"/>
</dbReference>
<protein>
    <recommendedName>
        <fullName evidence="9">Transcriptional regulatory protein DEP1</fullName>
    </recommendedName>
</protein>
<comment type="subcellular location">
    <subcellularLocation>
        <location evidence="1">Nucleus</location>
    </subcellularLocation>
</comment>
<reference evidence="7" key="1">
    <citation type="journal article" date="2020" name="BMC Genomics">
        <title>Correction to: Identification and distribution of gene clusters required for synthesis of sphingolipid metabolism inhibitors in diverse species of the filamentous fungus Fusarium.</title>
        <authorList>
            <person name="Kim H.S."/>
            <person name="Lohmar J.M."/>
            <person name="Busman M."/>
            <person name="Brown D.W."/>
            <person name="Naumann T.A."/>
            <person name="Divon H.H."/>
            <person name="Lysoe E."/>
            <person name="Uhlig S."/>
            <person name="Proctor R.H."/>
        </authorList>
    </citation>
    <scope>NUCLEOTIDE SEQUENCE</scope>
    <source>
        <strain evidence="7">NRRL 20472</strain>
    </source>
</reference>
<evidence type="ECO:0008006" key="9">
    <source>
        <dbReference type="Google" id="ProtNLM"/>
    </source>
</evidence>
<dbReference type="Proteomes" id="UP000622797">
    <property type="component" value="Unassembled WGS sequence"/>
</dbReference>
<reference evidence="7" key="2">
    <citation type="submission" date="2020-05" db="EMBL/GenBank/DDBJ databases">
        <authorList>
            <person name="Kim H.-S."/>
            <person name="Proctor R.H."/>
            <person name="Brown D.W."/>
        </authorList>
    </citation>
    <scope>NUCLEOTIDE SEQUENCE</scope>
    <source>
        <strain evidence="7">NRRL 20472</strain>
    </source>
</reference>
<keyword evidence="3" id="KW-0805">Transcription regulation</keyword>
<dbReference type="SMART" id="SM01401">
    <property type="entry name" value="Sds3"/>
    <property type="match status" value="1"/>
</dbReference>
<feature type="compositionally biased region" description="Basic and acidic residues" evidence="6">
    <location>
        <begin position="408"/>
        <end position="436"/>
    </location>
</feature>
<dbReference type="EMBL" id="JABEXW010000198">
    <property type="protein sequence ID" value="KAF4968483.1"/>
    <property type="molecule type" value="Genomic_DNA"/>
</dbReference>
<sequence length="773" mass="85838">MTAFSHQAPSFSARVGARPKPSRLRPRAAQTGTVPIPFLLSLLHIPLHSPQPVDYKKSLALLAVSYFFCIFHAAARSSQSALFQLAFTTTSSTLKKLHLQSPRDRPSSPVTTGALLRPPDRSTLSSLLDTMAATATAPPHLSSPALGIADREDSNISSPLSEVDTKDDNDEEIEHMQLDHDDEDSVKPSPRKKPHAASDSDSVLSDAHSDVPSDGNVTEAETERLYDTPKHQRQRDVVIDQFNEGQIYEHTPSKLRRTANLHHDDESAIDDDDVSIGSPTIGGDSPPKHATTHDVDVEDEHKNDSQERKRKRSPAADQSETEQPLRKRASSVHAPGTETPPQPEETILHEDEPTPANESSGTHTPAEDTDLSPRKKTTHRESELIERISRVTKKNTRGSKRKAAAAADLDHDTDSGSHDGARDSARGTDVDHHGDEGEADADEEVDSATAHDEELERKHAAFKDWTQIEDMFGVFRDRLYKDRLQRLEEEEQSLLASVPTHPEYLNMKQCLDDRLEQKIREINNEHEYRVKAHERRSVAQRAQIWGQYYQGVREKRERTLEALNQEWYDIQTARRSAHSLQDCGLLYPKDPAQRVRNAIAYNTEVSALATIAKYEGFPAGPEMTGATPSELEDDLAAIERAKRSRHKPTTQRRDEYYNPPFDRLGPAGEQFLRETPWANPNHLVHKKYPTTGSAEVQPDDMASRGAQQLPGLPAADIKSGFNAAAQVTQQSPSLSTRLSESPELTRTMLSPAHQVKRVGSLPGVSRGTKTAAA</sequence>
<dbReference type="Pfam" id="PF08598">
    <property type="entry name" value="Sds3"/>
    <property type="match status" value="1"/>
</dbReference>
<dbReference type="InterPro" id="IPR013907">
    <property type="entry name" value="Sds3"/>
</dbReference>
<proteinExistence type="predicted"/>
<feature type="compositionally biased region" description="Low complexity" evidence="6">
    <location>
        <begin position="197"/>
        <end position="206"/>
    </location>
</feature>
<organism evidence="7 8">
    <name type="scientific">Fusarium sarcochroum</name>
    <dbReference type="NCBI Taxonomy" id="1208366"/>
    <lineage>
        <taxon>Eukaryota</taxon>
        <taxon>Fungi</taxon>
        <taxon>Dikarya</taxon>
        <taxon>Ascomycota</taxon>
        <taxon>Pezizomycotina</taxon>
        <taxon>Sordariomycetes</taxon>
        <taxon>Hypocreomycetidae</taxon>
        <taxon>Hypocreales</taxon>
        <taxon>Nectriaceae</taxon>
        <taxon>Fusarium</taxon>
        <taxon>Fusarium lateritium species complex</taxon>
    </lineage>
</organism>
<feature type="compositionally biased region" description="Basic and acidic residues" evidence="6">
    <location>
        <begin position="379"/>
        <end position="389"/>
    </location>
</feature>
<evidence type="ECO:0000256" key="1">
    <source>
        <dbReference type="ARBA" id="ARBA00004123"/>
    </source>
</evidence>
<evidence type="ECO:0000313" key="8">
    <source>
        <dbReference type="Proteomes" id="UP000622797"/>
    </source>
</evidence>
<evidence type="ECO:0000313" key="7">
    <source>
        <dbReference type="EMBL" id="KAF4968483.1"/>
    </source>
</evidence>
<comment type="caution">
    <text evidence="7">The sequence shown here is derived from an EMBL/GenBank/DDBJ whole genome shotgun (WGS) entry which is preliminary data.</text>
</comment>
<gene>
    <name evidence="7" type="ORF">FSARC_4128</name>
</gene>
<keyword evidence="5" id="KW-0539">Nucleus</keyword>
<feature type="compositionally biased region" description="Basic and acidic residues" evidence="6">
    <location>
        <begin position="291"/>
        <end position="307"/>
    </location>
</feature>
<evidence type="ECO:0000256" key="4">
    <source>
        <dbReference type="ARBA" id="ARBA00023163"/>
    </source>
</evidence>
<name>A0A8H4U2U3_9HYPO</name>
<feature type="region of interest" description="Disordered" evidence="6">
    <location>
        <begin position="1"/>
        <end position="28"/>
    </location>
</feature>
<feature type="compositionally biased region" description="Acidic residues" evidence="6">
    <location>
        <begin position="437"/>
        <end position="446"/>
    </location>
</feature>
<dbReference type="AlphaFoldDB" id="A0A8H4U2U3"/>
<feature type="compositionally biased region" description="Basic residues" evidence="6">
    <location>
        <begin position="390"/>
        <end position="403"/>
    </location>
</feature>
<keyword evidence="8" id="KW-1185">Reference proteome</keyword>
<keyword evidence="2" id="KW-0678">Repressor</keyword>
<feature type="compositionally biased region" description="Polar residues" evidence="6">
    <location>
        <begin position="725"/>
        <end position="748"/>
    </location>
</feature>
<feature type="region of interest" description="Disordered" evidence="6">
    <location>
        <begin position="135"/>
        <end position="453"/>
    </location>
</feature>
<dbReference type="OrthoDB" id="20886at2759"/>
<dbReference type="GO" id="GO:0010468">
    <property type="term" value="P:regulation of gene expression"/>
    <property type="evidence" value="ECO:0007669"/>
    <property type="project" value="UniProtKB-ARBA"/>
</dbReference>
<keyword evidence="4" id="KW-0804">Transcription</keyword>
<dbReference type="GO" id="GO:0005654">
    <property type="term" value="C:nucleoplasm"/>
    <property type="evidence" value="ECO:0007669"/>
    <property type="project" value="UniProtKB-ARBA"/>
</dbReference>
<feature type="region of interest" description="Disordered" evidence="6">
    <location>
        <begin position="97"/>
        <end position="122"/>
    </location>
</feature>
<feature type="compositionally biased region" description="Polar residues" evidence="6">
    <location>
        <begin position="1"/>
        <end position="10"/>
    </location>
</feature>
<accession>A0A8H4U2U3</accession>
<evidence type="ECO:0000256" key="5">
    <source>
        <dbReference type="ARBA" id="ARBA00023242"/>
    </source>
</evidence>